<protein>
    <submittedName>
        <fullName evidence="2">SMI1/KNR4 family protein</fullName>
    </submittedName>
</protein>
<dbReference type="InterPro" id="IPR018958">
    <property type="entry name" value="Knr4/Smi1-like_dom"/>
</dbReference>
<sequence>MTEDLVQDSWNRIDAWLREHAPRTFATLGPPAGHEEIAAAEEELGVTFPPDLVASLLRHNGALDGAEAFRFSTHDRLLAVSEIVGDTRFMRSIAEDLDEEEAEYYWIDAYLKFGSYGATADGLTIDCRRGQDSYGAIGRFFDETGTDFGRADSLGEYLAELADQLESGQGGGAVTFNGRLFWEWVGPPGPDWGSADDPLPEPDEQLPELNLSCSATEVLHVGLLNGLEELGALLAVLPRDRVAEAARKQLRRLAVETGLNKYPEIKSALDALERGEAPPRPEQAGPLALRLRTVIVQANTHRDAHRRWAAEKMVHGIWGSPYRSVCESASVRSHLTVDWRADLHADLGNPPLPPIPDDRFWGTLRNPAIDSSWYAAQYTRDQG</sequence>
<dbReference type="InterPro" id="IPR037883">
    <property type="entry name" value="Knr4/Smi1-like_sf"/>
</dbReference>
<gene>
    <name evidence="2" type="ORF">AB5J51_01460</name>
</gene>
<evidence type="ECO:0000259" key="1">
    <source>
        <dbReference type="SMART" id="SM00860"/>
    </source>
</evidence>
<dbReference type="PANTHER" id="PTHR47432:SF1">
    <property type="entry name" value="CELL WALL ASSEMBLY REGULATOR SMI1"/>
    <property type="match status" value="1"/>
</dbReference>
<dbReference type="Gene3D" id="3.40.1580.10">
    <property type="entry name" value="SMI1/KNR4-like"/>
    <property type="match status" value="1"/>
</dbReference>
<dbReference type="SMART" id="SM00860">
    <property type="entry name" value="SMI1_KNR4"/>
    <property type="match status" value="1"/>
</dbReference>
<dbReference type="AlphaFoldDB" id="A0AB39XV15"/>
<dbReference type="SUPFAM" id="SSF160631">
    <property type="entry name" value="SMI1/KNR4-like"/>
    <property type="match status" value="1"/>
</dbReference>
<evidence type="ECO:0000313" key="2">
    <source>
        <dbReference type="EMBL" id="XDV61708.1"/>
    </source>
</evidence>
<dbReference type="RefSeq" id="WP_369776467.1">
    <property type="nucleotide sequence ID" value="NZ_CP165727.1"/>
</dbReference>
<dbReference type="EMBL" id="CP165727">
    <property type="protein sequence ID" value="XDV61708.1"/>
    <property type="molecule type" value="Genomic_DNA"/>
</dbReference>
<organism evidence="2">
    <name type="scientific">Streptomyces sp. R33</name>
    <dbReference type="NCBI Taxonomy" id="3238629"/>
    <lineage>
        <taxon>Bacteria</taxon>
        <taxon>Bacillati</taxon>
        <taxon>Actinomycetota</taxon>
        <taxon>Actinomycetes</taxon>
        <taxon>Kitasatosporales</taxon>
        <taxon>Streptomycetaceae</taxon>
        <taxon>Streptomyces</taxon>
    </lineage>
</organism>
<reference evidence="2" key="1">
    <citation type="submission" date="2024-08" db="EMBL/GenBank/DDBJ databases">
        <authorList>
            <person name="Yu S.T."/>
        </authorList>
    </citation>
    <scope>NUCLEOTIDE SEQUENCE</scope>
    <source>
        <strain evidence="2">R33</strain>
    </source>
</reference>
<dbReference type="Pfam" id="PF09346">
    <property type="entry name" value="SMI1_KNR4"/>
    <property type="match status" value="1"/>
</dbReference>
<proteinExistence type="predicted"/>
<name>A0AB39XV15_9ACTN</name>
<dbReference type="PANTHER" id="PTHR47432">
    <property type="entry name" value="CELL WALL ASSEMBLY REGULATOR SMI1"/>
    <property type="match status" value="1"/>
</dbReference>
<accession>A0AB39XV15</accession>
<dbReference type="InterPro" id="IPR051873">
    <property type="entry name" value="KNR4/SMI1_regulator"/>
</dbReference>
<feature type="domain" description="Knr4/Smi1-like" evidence="1">
    <location>
        <begin position="31"/>
        <end position="160"/>
    </location>
</feature>